<dbReference type="InterPro" id="IPR000719">
    <property type="entry name" value="Prot_kinase_dom"/>
</dbReference>
<feature type="domain" description="Apple" evidence="20">
    <location>
        <begin position="336"/>
        <end position="419"/>
    </location>
</feature>
<protein>
    <recommendedName>
        <fullName evidence="15">Receptor-like serine/threonine-protein kinase</fullName>
        <ecNumber evidence="15">2.7.11.1</ecNumber>
    </recommendedName>
</protein>
<dbReference type="SMART" id="SM00220">
    <property type="entry name" value="S_TKc"/>
    <property type="match status" value="1"/>
</dbReference>
<dbReference type="Pfam" id="PF08276">
    <property type="entry name" value="PAN_2"/>
    <property type="match status" value="1"/>
</dbReference>
<comment type="catalytic activity">
    <reaction evidence="13 15">
        <text>L-threonyl-[protein] + ATP = O-phospho-L-threonyl-[protein] + ADP + H(+)</text>
        <dbReference type="Rhea" id="RHEA:46608"/>
        <dbReference type="Rhea" id="RHEA-COMP:11060"/>
        <dbReference type="Rhea" id="RHEA-COMP:11605"/>
        <dbReference type="ChEBI" id="CHEBI:15378"/>
        <dbReference type="ChEBI" id="CHEBI:30013"/>
        <dbReference type="ChEBI" id="CHEBI:30616"/>
        <dbReference type="ChEBI" id="CHEBI:61977"/>
        <dbReference type="ChEBI" id="CHEBI:456216"/>
        <dbReference type="EC" id="2.7.11.1"/>
    </reaction>
</comment>
<dbReference type="PROSITE" id="PS50011">
    <property type="entry name" value="PROTEIN_KINASE_DOM"/>
    <property type="match status" value="1"/>
</dbReference>
<dbReference type="InterPro" id="IPR021820">
    <property type="entry name" value="S-locus_recpt_kinase_C"/>
</dbReference>
<organism evidence="21">
    <name type="scientific">Eucalyptus grandis</name>
    <name type="common">Flooded gum</name>
    <dbReference type="NCBI Taxonomy" id="71139"/>
    <lineage>
        <taxon>Eukaryota</taxon>
        <taxon>Viridiplantae</taxon>
        <taxon>Streptophyta</taxon>
        <taxon>Embryophyta</taxon>
        <taxon>Tracheophyta</taxon>
        <taxon>Spermatophyta</taxon>
        <taxon>Magnoliopsida</taxon>
        <taxon>eudicotyledons</taxon>
        <taxon>Gunneridae</taxon>
        <taxon>Pentapetalae</taxon>
        <taxon>rosids</taxon>
        <taxon>malvids</taxon>
        <taxon>Myrtales</taxon>
        <taxon>Myrtaceae</taxon>
        <taxon>Myrtoideae</taxon>
        <taxon>Eucalypteae</taxon>
        <taxon>Eucalyptus</taxon>
    </lineage>
</organism>
<accession>A0A059C5L8</accession>
<evidence type="ECO:0000256" key="9">
    <source>
        <dbReference type="ARBA" id="ARBA00022989"/>
    </source>
</evidence>
<proteinExistence type="inferred from homology"/>
<keyword evidence="6 15" id="KW-0547">Nucleotide-binding</keyword>
<keyword evidence="2 15" id="KW-0723">Serine/threonine-protein kinase</keyword>
<dbReference type="EC" id="2.7.11.1" evidence="15"/>
<dbReference type="InParanoid" id="A0A059C5L8"/>
<evidence type="ECO:0000256" key="17">
    <source>
        <dbReference type="SAM" id="SignalP"/>
    </source>
</evidence>
<evidence type="ECO:0000256" key="2">
    <source>
        <dbReference type="ARBA" id="ARBA00022527"/>
    </source>
</evidence>
<dbReference type="Pfam" id="PF01453">
    <property type="entry name" value="B_lectin"/>
    <property type="match status" value="1"/>
</dbReference>
<evidence type="ECO:0000256" key="5">
    <source>
        <dbReference type="ARBA" id="ARBA00022729"/>
    </source>
</evidence>
<keyword evidence="5 17" id="KW-0732">Signal</keyword>
<evidence type="ECO:0000256" key="16">
    <source>
        <dbReference type="SAM" id="Phobius"/>
    </source>
</evidence>
<dbReference type="InterPro" id="IPR024171">
    <property type="entry name" value="SRK-like_kinase"/>
</dbReference>
<keyword evidence="10 16" id="KW-0472">Membrane</keyword>
<evidence type="ECO:0000259" key="20">
    <source>
        <dbReference type="PROSITE" id="PS50948"/>
    </source>
</evidence>
<dbReference type="PROSITE" id="PS00108">
    <property type="entry name" value="PROTEIN_KINASE_ST"/>
    <property type="match status" value="1"/>
</dbReference>
<dbReference type="Pfam" id="PF07714">
    <property type="entry name" value="PK_Tyr_Ser-Thr"/>
    <property type="match status" value="1"/>
</dbReference>
<evidence type="ECO:0000259" key="18">
    <source>
        <dbReference type="PROSITE" id="PS50011"/>
    </source>
</evidence>
<keyword evidence="7 15" id="KW-0418">Kinase</keyword>
<dbReference type="PROSITE" id="PS50948">
    <property type="entry name" value="PAN"/>
    <property type="match status" value="1"/>
</dbReference>
<evidence type="ECO:0000256" key="1">
    <source>
        <dbReference type="ARBA" id="ARBA00004479"/>
    </source>
</evidence>
<evidence type="ECO:0000256" key="13">
    <source>
        <dbReference type="ARBA" id="ARBA00047899"/>
    </source>
</evidence>
<dbReference type="GO" id="GO:0048544">
    <property type="term" value="P:recognition of pollen"/>
    <property type="evidence" value="ECO:0007669"/>
    <property type="project" value="InterPro"/>
</dbReference>
<evidence type="ECO:0000256" key="14">
    <source>
        <dbReference type="ARBA" id="ARBA00048679"/>
    </source>
</evidence>
<dbReference type="PANTHER" id="PTHR32444">
    <property type="entry name" value="BULB-TYPE LECTIN DOMAIN-CONTAINING PROTEIN"/>
    <property type="match status" value="1"/>
</dbReference>
<dbReference type="AlphaFoldDB" id="A0A059C5L8"/>
<dbReference type="EMBL" id="KK198757">
    <property type="protein sequence ID" value="KCW73441.1"/>
    <property type="molecule type" value="Genomic_DNA"/>
</dbReference>
<dbReference type="InterPro" id="IPR001245">
    <property type="entry name" value="Ser-Thr/Tyr_kinase_cat_dom"/>
</dbReference>
<dbReference type="Gramene" id="KCW73441">
    <property type="protein sequence ID" value="KCW73441"/>
    <property type="gene ID" value="EUGRSUZ_E01919"/>
</dbReference>
<evidence type="ECO:0000313" key="21">
    <source>
        <dbReference type="EMBL" id="KCW73441.1"/>
    </source>
</evidence>
<dbReference type="PIRSF" id="PIRSF000641">
    <property type="entry name" value="SRK"/>
    <property type="match status" value="1"/>
</dbReference>
<dbReference type="SUPFAM" id="SSF56112">
    <property type="entry name" value="Protein kinase-like (PK-like)"/>
    <property type="match status" value="1"/>
</dbReference>
<dbReference type="FunFam" id="3.30.200.20:FF:000195">
    <property type="entry name" value="G-type lectin S-receptor-like serine/threonine-protein kinase"/>
    <property type="match status" value="1"/>
</dbReference>
<evidence type="ECO:0000259" key="19">
    <source>
        <dbReference type="PROSITE" id="PS50927"/>
    </source>
</evidence>
<keyword evidence="3 15" id="KW-0808">Transferase</keyword>
<keyword evidence="11" id="KW-1015">Disulfide bond</keyword>
<evidence type="ECO:0000256" key="15">
    <source>
        <dbReference type="PIRNR" id="PIRNR000641"/>
    </source>
</evidence>
<evidence type="ECO:0000256" key="6">
    <source>
        <dbReference type="ARBA" id="ARBA00022741"/>
    </source>
</evidence>
<dbReference type="SMART" id="SM00108">
    <property type="entry name" value="B_lectin"/>
    <property type="match status" value="1"/>
</dbReference>
<dbReference type="SUPFAM" id="SSF51110">
    <property type="entry name" value="alpha-D-mannose-specific plant lectins"/>
    <property type="match status" value="1"/>
</dbReference>
<dbReference type="Gene3D" id="3.30.200.20">
    <property type="entry name" value="Phosphorylase Kinase, domain 1"/>
    <property type="match status" value="1"/>
</dbReference>
<dbReference type="FunFam" id="1.10.510.10:FF:000060">
    <property type="entry name" value="G-type lectin S-receptor-like serine/threonine-protein kinase"/>
    <property type="match status" value="1"/>
</dbReference>
<dbReference type="SMART" id="SM00473">
    <property type="entry name" value="PAN_AP"/>
    <property type="match status" value="1"/>
</dbReference>
<dbReference type="Pfam" id="PF00954">
    <property type="entry name" value="S_locus_glycop"/>
    <property type="match status" value="1"/>
</dbReference>
<dbReference type="GO" id="GO:0005524">
    <property type="term" value="F:ATP binding"/>
    <property type="evidence" value="ECO:0007669"/>
    <property type="project" value="UniProtKB-KW"/>
</dbReference>
<dbReference type="Pfam" id="PF11883">
    <property type="entry name" value="DUF3403"/>
    <property type="match status" value="1"/>
</dbReference>
<keyword evidence="9 16" id="KW-1133">Transmembrane helix</keyword>
<dbReference type="InterPro" id="IPR011009">
    <property type="entry name" value="Kinase-like_dom_sf"/>
</dbReference>
<dbReference type="GO" id="GO:0004674">
    <property type="term" value="F:protein serine/threonine kinase activity"/>
    <property type="evidence" value="ECO:0007669"/>
    <property type="project" value="UniProtKB-KW"/>
</dbReference>
<evidence type="ECO:0000256" key="8">
    <source>
        <dbReference type="ARBA" id="ARBA00022840"/>
    </source>
</evidence>
<dbReference type="PROSITE" id="PS50927">
    <property type="entry name" value="BULB_LECTIN"/>
    <property type="match status" value="1"/>
</dbReference>
<dbReference type="InterPro" id="IPR008271">
    <property type="entry name" value="Ser/Thr_kinase_AS"/>
</dbReference>
<feature type="domain" description="Protein kinase" evidence="18">
    <location>
        <begin position="494"/>
        <end position="754"/>
    </location>
</feature>
<keyword evidence="12" id="KW-0325">Glycoprotein</keyword>
<dbReference type="CDD" id="cd00028">
    <property type="entry name" value="B_lectin"/>
    <property type="match status" value="1"/>
</dbReference>
<keyword evidence="4 16" id="KW-0812">Transmembrane</keyword>
<dbReference type="InterPro" id="IPR000858">
    <property type="entry name" value="S_locus_glycoprot_dom"/>
</dbReference>
<dbReference type="GO" id="GO:0106310">
    <property type="term" value="F:protein serine kinase activity"/>
    <property type="evidence" value="ECO:0007669"/>
    <property type="project" value="RHEA"/>
</dbReference>
<comment type="catalytic activity">
    <reaction evidence="14 15">
        <text>L-seryl-[protein] + ATP = O-phospho-L-seryl-[protein] + ADP + H(+)</text>
        <dbReference type="Rhea" id="RHEA:17989"/>
        <dbReference type="Rhea" id="RHEA-COMP:9863"/>
        <dbReference type="Rhea" id="RHEA-COMP:11604"/>
        <dbReference type="ChEBI" id="CHEBI:15378"/>
        <dbReference type="ChEBI" id="CHEBI:29999"/>
        <dbReference type="ChEBI" id="CHEBI:30616"/>
        <dbReference type="ChEBI" id="CHEBI:83421"/>
        <dbReference type="ChEBI" id="CHEBI:456216"/>
        <dbReference type="EC" id="2.7.11.1"/>
    </reaction>
</comment>
<feature type="domain" description="Bulb-type lectin" evidence="19">
    <location>
        <begin position="21"/>
        <end position="141"/>
    </location>
</feature>
<keyword evidence="8 15" id="KW-0067">ATP-binding</keyword>
<dbReference type="GO" id="GO:0016020">
    <property type="term" value="C:membrane"/>
    <property type="evidence" value="ECO:0007669"/>
    <property type="project" value="UniProtKB-SubCell"/>
</dbReference>
<name>A0A059C5L8_EUCGR</name>
<comment type="subcellular location">
    <subcellularLocation>
        <location evidence="1">Membrane</location>
        <topology evidence="1">Single-pass type I membrane protein</topology>
    </subcellularLocation>
</comment>
<dbReference type="InterPro" id="IPR036426">
    <property type="entry name" value="Bulb-type_lectin_dom_sf"/>
</dbReference>
<dbReference type="InterPro" id="IPR003609">
    <property type="entry name" value="Pan_app"/>
</dbReference>
<dbReference type="Gene3D" id="1.10.510.10">
    <property type="entry name" value="Transferase(Phosphotransferase) domain 1"/>
    <property type="match status" value="1"/>
</dbReference>
<evidence type="ECO:0000256" key="4">
    <source>
        <dbReference type="ARBA" id="ARBA00022692"/>
    </source>
</evidence>
<dbReference type="Gene3D" id="2.90.10.10">
    <property type="entry name" value="Bulb-type lectin domain"/>
    <property type="match status" value="1"/>
</dbReference>
<gene>
    <name evidence="21" type="ORF">EUGRSUZ_E01919</name>
</gene>
<comment type="similarity">
    <text evidence="15">Belongs to the protein kinase superfamily. Ser/Thr protein kinase family.</text>
</comment>
<dbReference type="Gene3D" id="3.50.4.10">
    <property type="entry name" value="Hepatocyte Growth Factor"/>
    <property type="match status" value="1"/>
</dbReference>
<sequence>MAKITLSIFIIVPMTGLSLATDILGVNSSISYGETLVSSNLIFELGFFTPHNSSMSYLGIWYKFSPNMIVWVANRNNPLVDRDGILTFNSVGNLVVLNQLNGVVWSSEWSGVLQNPIAQLLDTGNFVLWDNFVSSSDETYLWQSFNYSSDMLLAGMKLMLNLKTGFEQRLTTWKSMDDPSPGDYVLELNNTQGLSQYEVVQGHVNSKKNRTGQWNGVQFVGSPIVLSPPAVPVFVYTESEISFMFEVQERQLFSVAKLNYLGVLQLLVVNRSRSATWNAMIEFPSDPCDIYGRCGANAICNGSLCECVIGFMPKSPDEWTVLNFSSGCKRTIPLNCSKGEGFWEIENVKLPDQLEVMLYRSMSLDECKDKCLKNCSCTAYAISDIRGRGIGCLMWFGHLIDMRVLEEGNHVQTLYVRQSASKLDAIRDRTRRKIILVTIILSSIIGGLLLVGTALWGVTHKKRRIRTGGLEITKEDIDLPLYDFAAIESATSNFSNDNMIGFGGIGPVYKGNLQTGQLVAVKRLSKSSGQGLEEFKNEVLLIARLQHRNLVGLLGCCIEGEERILLYEYMDNKSLNYFIFDQEKSMLLTWQRRFDIVVGIARGLLYLHRDSKLQVIHRDLKASNILLDGDLNAKISDLARTKRVIGTHGYMAPEYAMDGKFSLKSDIYSFGVLLLEIVSGKRNRGFSHPSHHHNLLGHAWLLWSKGRALETMEEGLHSSFDRTQVERCIQVGLLCVQKFPEDRPAISSAIYMILNWGLVLPEPKEPGFFTERNSKYSDGASSKRDSHTQNLVTLTMLEGR</sequence>
<feature type="transmembrane region" description="Helical" evidence="16">
    <location>
        <begin position="434"/>
        <end position="458"/>
    </location>
</feature>
<dbReference type="InterPro" id="IPR001480">
    <property type="entry name" value="Bulb-type_lectin_dom"/>
</dbReference>
<evidence type="ECO:0000256" key="3">
    <source>
        <dbReference type="ARBA" id="ARBA00022679"/>
    </source>
</evidence>
<feature type="signal peptide" evidence="17">
    <location>
        <begin position="1"/>
        <end position="20"/>
    </location>
</feature>
<dbReference type="CDD" id="cd01098">
    <property type="entry name" value="PAN_AP_plant"/>
    <property type="match status" value="1"/>
</dbReference>
<feature type="chain" id="PRO_5001574908" description="Receptor-like serine/threonine-protein kinase" evidence="17">
    <location>
        <begin position="21"/>
        <end position="800"/>
    </location>
</feature>
<evidence type="ECO:0000256" key="11">
    <source>
        <dbReference type="ARBA" id="ARBA00023157"/>
    </source>
</evidence>
<evidence type="ECO:0000256" key="7">
    <source>
        <dbReference type="ARBA" id="ARBA00022777"/>
    </source>
</evidence>
<evidence type="ECO:0000256" key="10">
    <source>
        <dbReference type="ARBA" id="ARBA00023136"/>
    </source>
</evidence>
<evidence type="ECO:0000256" key="12">
    <source>
        <dbReference type="ARBA" id="ARBA00023180"/>
    </source>
</evidence>
<dbReference type="PANTHER" id="PTHR32444:SF118">
    <property type="entry name" value="OS09G0551150 PROTEIN"/>
    <property type="match status" value="1"/>
</dbReference>
<reference evidence="21" key="1">
    <citation type="submission" date="2013-07" db="EMBL/GenBank/DDBJ databases">
        <title>The genome of Eucalyptus grandis.</title>
        <authorList>
            <person name="Schmutz J."/>
            <person name="Hayes R."/>
            <person name="Myburg A."/>
            <person name="Tuskan G."/>
            <person name="Grattapaglia D."/>
            <person name="Rokhsar D.S."/>
        </authorList>
    </citation>
    <scope>NUCLEOTIDE SEQUENCE</scope>
    <source>
        <tissue evidence="21">Leaf extractions</tissue>
    </source>
</reference>